<feature type="transmembrane region" description="Helical" evidence="8">
    <location>
        <begin position="146"/>
        <end position="167"/>
    </location>
</feature>
<feature type="transmembrane region" description="Helical" evidence="8">
    <location>
        <begin position="239"/>
        <end position="257"/>
    </location>
</feature>
<feature type="compositionally biased region" description="Basic and acidic residues" evidence="7">
    <location>
        <begin position="501"/>
        <end position="511"/>
    </location>
</feature>
<feature type="transmembrane region" description="Helical" evidence="8">
    <location>
        <begin position="87"/>
        <end position="106"/>
    </location>
</feature>
<comment type="caution">
    <text evidence="10">The sequence shown here is derived from an EMBL/GenBank/DDBJ whole genome shotgun (WGS) entry which is preliminary data.</text>
</comment>
<feature type="domain" description="Major facilitator superfamily (MFS) profile" evidence="9">
    <location>
        <begin position="21"/>
        <end position="492"/>
    </location>
</feature>
<dbReference type="InterPro" id="IPR036259">
    <property type="entry name" value="MFS_trans_sf"/>
</dbReference>
<comment type="subcellular location">
    <subcellularLocation>
        <location evidence="1">Cell membrane</location>
        <topology evidence="1">Multi-pass membrane protein</topology>
    </subcellularLocation>
</comment>
<name>A0A840PBZ8_9ACTN</name>
<feature type="transmembrane region" description="Helical" evidence="8">
    <location>
        <begin position="365"/>
        <end position="384"/>
    </location>
</feature>
<keyword evidence="11" id="KW-1185">Reference proteome</keyword>
<keyword evidence="5 8" id="KW-1133">Transmembrane helix</keyword>
<feature type="transmembrane region" description="Helical" evidence="8">
    <location>
        <begin position="465"/>
        <end position="488"/>
    </location>
</feature>
<dbReference type="PROSITE" id="PS50850">
    <property type="entry name" value="MFS"/>
    <property type="match status" value="1"/>
</dbReference>
<dbReference type="InterPro" id="IPR020846">
    <property type="entry name" value="MFS_dom"/>
</dbReference>
<keyword evidence="4 8" id="KW-0812">Transmembrane</keyword>
<sequence length="511" mass="51234">MTAPHASPPQASPPRGSRRWTLALVSTAGALLTLDITIVNIAVEDIAADFRAGLADLQWVVGVYPLVFAALLLPAGSLSDRLGRREVFLAGVAGFTLASGLCGIAGSPEMLMAARAIQGIGGAVTFAPAIPLLVSAFPAERRASAIGVFSAVGAASAALGPLAGGALVEVFGWRSIFLVNLLPGVILLAGALLRITAPPRESWGGPLDLPGAALAAVALFAINYAVVAGADHGWRSADVAVAACAGLAGLAAFVLVERRAAQPLLDLRLFRIASFAGAAALSFLTRVLHLGPLAYLVLWLQGMLGYSPLETGIRLVALSAAVIVTSLAAGRLLGRTGPAALVTAGFVVIALGFVFLAQVGAETPWTVALPGLVLLGAGSGLLYAPLMTVSVSGVPPARAGMASGLVNAFFPLGTAIGVTVFGALLSAQVGAALADERLRTAVEAGRFAEVPATSLAAARTAFADGIAAIGLAGAALALVGALTAAATLRRRASPATPPVPAEEKADGRHGR</sequence>
<evidence type="ECO:0000256" key="1">
    <source>
        <dbReference type="ARBA" id="ARBA00004651"/>
    </source>
</evidence>
<evidence type="ECO:0000259" key="9">
    <source>
        <dbReference type="PROSITE" id="PS50850"/>
    </source>
</evidence>
<keyword evidence="2" id="KW-0813">Transport</keyword>
<dbReference type="Gene3D" id="1.20.1250.20">
    <property type="entry name" value="MFS general substrate transporter like domains"/>
    <property type="match status" value="1"/>
</dbReference>
<dbReference type="InterPro" id="IPR011701">
    <property type="entry name" value="MFS"/>
</dbReference>
<keyword evidence="3" id="KW-1003">Cell membrane</keyword>
<proteinExistence type="predicted"/>
<dbReference type="CDD" id="cd17321">
    <property type="entry name" value="MFS_MMR_MDR_like"/>
    <property type="match status" value="1"/>
</dbReference>
<dbReference type="PRINTS" id="PR01036">
    <property type="entry name" value="TCRTETB"/>
</dbReference>
<feature type="transmembrane region" description="Helical" evidence="8">
    <location>
        <begin position="20"/>
        <end position="42"/>
    </location>
</feature>
<evidence type="ECO:0000256" key="5">
    <source>
        <dbReference type="ARBA" id="ARBA00022989"/>
    </source>
</evidence>
<evidence type="ECO:0000256" key="3">
    <source>
        <dbReference type="ARBA" id="ARBA00022475"/>
    </source>
</evidence>
<feature type="transmembrane region" description="Helical" evidence="8">
    <location>
        <begin position="405"/>
        <end position="427"/>
    </location>
</feature>
<dbReference type="RefSeq" id="WP_185052399.1">
    <property type="nucleotide sequence ID" value="NZ_BAABIX010000002.1"/>
</dbReference>
<organism evidence="10 11">
    <name type="scientific">Thermocatellispora tengchongensis</name>
    <dbReference type="NCBI Taxonomy" id="1073253"/>
    <lineage>
        <taxon>Bacteria</taxon>
        <taxon>Bacillati</taxon>
        <taxon>Actinomycetota</taxon>
        <taxon>Actinomycetes</taxon>
        <taxon>Streptosporangiales</taxon>
        <taxon>Streptosporangiaceae</taxon>
        <taxon>Thermocatellispora</taxon>
    </lineage>
</organism>
<feature type="transmembrane region" description="Helical" evidence="8">
    <location>
        <begin position="269"/>
        <end position="291"/>
    </location>
</feature>
<dbReference type="PANTHER" id="PTHR42718:SF49">
    <property type="entry name" value="EXPORT PROTEIN"/>
    <property type="match status" value="1"/>
</dbReference>
<dbReference type="Pfam" id="PF07690">
    <property type="entry name" value="MFS_1"/>
    <property type="match status" value="1"/>
</dbReference>
<dbReference type="SUPFAM" id="SSF103473">
    <property type="entry name" value="MFS general substrate transporter"/>
    <property type="match status" value="2"/>
</dbReference>
<dbReference type="PANTHER" id="PTHR42718">
    <property type="entry name" value="MAJOR FACILITATOR SUPERFAMILY MULTIDRUG TRANSPORTER MFSC"/>
    <property type="match status" value="1"/>
</dbReference>
<feature type="transmembrane region" description="Helical" evidence="8">
    <location>
        <begin position="112"/>
        <end position="134"/>
    </location>
</feature>
<feature type="transmembrane region" description="Helical" evidence="8">
    <location>
        <begin position="311"/>
        <end position="333"/>
    </location>
</feature>
<dbReference type="NCBIfam" id="TIGR00711">
    <property type="entry name" value="efflux_EmrB"/>
    <property type="match status" value="1"/>
</dbReference>
<evidence type="ECO:0000313" key="10">
    <source>
        <dbReference type="EMBL" id="MBB5135443.1"/>
    </source>
</evidence>
<keyword evidence="6 8" id="KW-0472">Membrane</keyword>
<evidence type="ECO:0000256" key="4">
    <source>
        <dbReference type="ARBA" id="ARBA00022692"/>
    </source>
</evidence>
<feature type="transmembrane region" description="Helical" evidence="8">
    <location>
        <begin position="207"/>
        <end position="227"/>
    </location>
</feature>
<dbReference type="EMBL" id="JACHGN010000011">
    <property type="protein sequence ID" value="MBB5135443.1"/>
    <property type="molecule type" value="Genomic_DNA"/>
</dbReference>
<gene>
    <name evidence="10" type="ORF">HNP84_005187</name>
</gene>
<dbReference type="Gene3D" id="1.20.1720.10">
    <property type="entry name" value="Multidrug resistance protein D"/>
    <property type="match status" value="1"/>
</dbReference>
<dbReference type="GO" id="GO:0022857">
    <property type="term" value="F:transmembrane transporter activity"/>
    <property type="evidence" value="ECO:0007669"/>
    <property type="project" value="InterPro"/>
</dbReference>
<reference evidence="10 11" key="1">
    <citation type="submission" date="2020-08" db="EMBL/GenBank/DDBJ databases">
        <title>Genomic Encyclopedia of Type Strains, Phase IV (KMG-IV): sequencing the most valuable type-strain genomes for metagenomic binning, comparative biology and taxonomic classification.</title>
        <authorList>
            <person name="Goeker M."/>
        </authorList>
    </citation>
    <scope>NUCLEOTIDE SEQUENCE [LARGE SCALE GENOMIC DNA]</scope>
    <source>
        <strain evidence="10 11">DSM 45615</strain>
    </source>
</reference>
<evidence type="ECO:0000256" key="6">
    <source>
        <dbReference type="ARBA" id="ARBA00023136"/>
    </source>
</evidence>
<dbReference type="InterPro" id="IPR004638">
    <property type="entry name" value="EmrB-like"/>
</dbReference>
<dbReference type="AlphaFoldDB" id="A0A840PBZ8"/>
<evidence type="ECO:0000256" key="8">
    <source>
        <dbReference type="SAM" id="Phobius"/>
    </source>
</evidence>
<evidence type="ECO:0000313" key="11">
    <source>
        <dbReference type="Proteomes" id="UP000578449"/>
    </source>
</evidence>
<evidence type="ECO:0000256" key="7">
    <source>
        <dbReference type="SAM" id="MobiDB-lite"/>
    </source>
</evidence>
<protein>
    <submittedName>
        <fullName evidence="10">EmrB/QacA subfamily drug resistance transporter</fullName>
    </submittedName>
</protein>
<accession>A0A840PBZ8</accession>
<dbReference type="Proteomes" id="UP000578449">
    <property type="component" value="Unassembled WGS sequence"/>
</dbReference>
<feature type="region of interest" description="Disordered" evidence="7">
    <location>
        <begin position="491"/>
        <end position="511"/>
    </location>
</feature>
<feature type="transmembrane region" description="Helical" evidence="8">
    <location>
        <begin position="340"/>
        <end position="359"/>
    </location>
</feature>
<feature type="transmembrane region" description="Helical" evidence="8">
    <location>
        <begin position="173"/>
        <end position="195"/>
    </location>
</feature>
<dbReference type="GO" id="GO:0005886">
    <property type="term" value="C:plasma membrane"/>
    <property type="evidence" value="ECO:0007669"/>
    <property type="project" value="UniProtKB-SubCell"/>
</dbReference>
<feature type="transmembrane region" description="Helical" evidence="8">
    <location>
        <begin position="57"/>
        <end position="75"/>
    </location>
</feature>
<evidence type="ECO:0000256" key="2">
    <source>
        <dbReference type="ARBA" id="ARBA00022448"/>
    </source>
</evidence>